<organism evidence="1 2">
    <name type="scientific">Cadophora malorum</name>
    <dbReference type="NCBI Taxonomy" id="108018"/>
    <lineage>
        <taxon>Eukaryota</taxon>
        <taxon>Fungi</taxon>
        <taxon>Dikarya</taxon>
        <taxon>Ascomycota</taxon>
        <taxon>Pezizomycotina</taxon>
        <taxon>Leotiomycetes</taxon>
        <taxon>Helotiales</taxon>
        <taxon>Ploettnerulaceae</taxon>
        <taxon>Cadophora</taxon>
    </lineage>
</organism>
<sequence>MMLRKAFQVQREMNLLDRCLYIQLAQLFPAATYSAAVLTFNKIILVAWIFSNTSTLLSQNTFEFADLQWRKYDDGRFPGLYIVDGGLDAFYDKFFVQTLNLATLFSISHAPSSLLALYPLVPFLQHAPKNFAATFEDALLRVKRAIESLDWTIRRGYIFRIDHQNPRFQVTECRAVQISDGSK</sequence>
<name>A0A8H7T553_9HELO</name>
<proteinExistence type="predicted"/>
<gene>
    <name evidence="1" type="ORF">IFR04_014407</name>
</gene>
<dbReference type="AlphaFoldDB" id="A0A8H7T553"/>
<dbReference type="Proteomes" id="UP000664132">
    <property type="component" value="Unassembled WGS sequence"/>
</dbReference>
<comment type="caution">
    <text evidence="1">The sequence shown here is derived from an EMBL/GenBank/DDBJ whole genome shotgun (WGS) entry which is preliminary data.</text>
</comment>
<keyword evidence="2" id="KW-1185">Reference proteome</keyword>
<reference evidence="1" key="1">
    <citation type="submission" date="2021-02" db="EMBL/GenBank/DDBJ databases">
        <title>Genome sequence Cadophora malorum strain M34.</title>
        <authorList>
            <person name="Stefanovic E."/>
            <person name="Vu D."/>
            <person name="Scully C."/>
            <person name="Dijksterhuis J."/>
            <person name="Roader J."/>
            <person name="Houbraken J."/>
        </authorList>
    </citation>
    <scope>NUCLEOTIDE SEQUENCE</scope>
    <source>
        <strain evidence="1">M34</strain>
    </source>
</reference>
<evidence type="ECO:0000313" key="2">
    <source>
        <dbReference type="Proteomes" id="UP000664132"/>
    </source>
</evidence>
<protein>
    <submittedName>
        <fullName evidence="1">Uncharacterized protein</fullName>
    </submittedName>
</protein>
<dbReference type="EMBL" id="JAFJYH010000377">
    <property type="protein sequence ID" value="KAG4412443.1"/>
    <property type="molecule type" value="Genomic_DNA"/>
</dbReference>
<accession>A0A8H7T553</accession>
<evidence type="ECO:0000313" key="1">
    <source>
        <dbReference type="EMBL" id="KAG4412443.1"/>
    </source>
</evidence>